<proteinExistence type="inferred from homology"/>
<keyword evidence="9" id="KW-1185">Reference proteome</keyword>
<feature type="domain" description="Metalloprotease TldD/E N-terminal" evidence="5">
    <location>
        <begin position="22"/>
        <end position="86"/>
    </location>
</feature>
<dbReference type="Gene3D" id="3.30.2290.10">
    <property type="entry name" value="PmbA/TldD superfamily"/>
    <property type="match status" value="1"/>
</dbReference>
<dbReference type="GO" id="GO:0008237">
    <property type="term" value="F:metallopeptidase activity"/>
    <property type="evidence" value="ECO:0007669"/>
    <property type="project" value="UniProtKB-KW"/>
</dbReference>
<dbReference type="InterPro" id="IPR002510">
    <property type="entry name" value="Metalloprtase-TldD/E_N"/>
</dbReference>
<dbReference type="Pfam" id="PF19290">
    <property type="entry name" value="PmbA_TldD_2nd"/>
    <property type="match status" value="1"/>
</dbReference>
<feature type="domain" description="Metalloprotease TldD/E C-terminal" evidence="6">
    <location>
        <begin position="226"/>
        <end position="458"/>
    </location>
</feature>
<dbReference type="SUPFAM" id="SSF111283">
    <property type="entry name" value="Putative modulator of DNA gyrase, PmbA/TldD"/>
    <property type="match status" value="1"/>
</dbReference>
<name>A0A1G5RPD9_9FIRM</name>
<evidence type="ECO:0000259" key="6">
    <source>
        <dbReference type="Pfam" id="PF19289"/>
    </source>
</evidence>
<dbReference type="Pfam" id="PF01523">
    <property type="entry name" value="PmbA_TldD_1st"/>
    <property type="match status" value="1"/>
</dbReference>
<dbReference type="InterPro" id="IPR035068">
    <property type="entry name" value="TldD/PmbA_N"/>
</dbReference>
<evidence type="ECO:0000256" key="1">
    <source>
        <dbReference type="ARBA" id="ARBA00005836"/>
    </source>
</evidence>
<keyword evidence="2" id="KW-0645">Protease</keyword>
<dbReference type="InterPro" id="IPR045570">
    <property type="entry name" value="Metalloprtase-TldD/E_cen_dom"/>
</dbReference>
<protein>
    <submittedName>
        <fullName evidence="8">TldD protein</fullName>
    </submittedName>
</protein>
<keyword evidence="3" id="KW-0378">Hydrolase</keyword>
<accession>A0A1G5RPD9</accession>
<evidence type="ECO:0000259" key="5">
    <source>
        <dbReference type="Pfam" id="PF01523"/>
    </source>
</evidence>
<evidence type="ECO:0000259" key="7">
    <source>
        <dbReference type="Pfam" id="PF19290"/>
    </source>
</evidence>
<gene>
    <name evidence="8" type="ORF">SAMN03080599_00021</name>
</gene>
<dbReference type="Pfam" id="PF19289">
    <property type="entry name" value="PmbA_TldD_3rd"/>
    <property type="match status" value="1"/>
</dbReference>
<evidence type="ECO:0000313" key="9">
    <source>
        <dbReference type="Proteomes" id="UP000199208"/>
    </source>
</evidence>
<dbReference type="AlphaFoldDB" id="A0A1G5RPD9"/>
<evidence type="ECO:0000256" key="4">
    <source>
        <dbReference type="ARBA" id="ARBA00023049"/>
    </source>
</evidence>
<dbReference type="InterPro" id="IPR025502">
    <property type="entry name" value="TldD"/>
</dbReference>
<dbReference type="GO" id="GO:0006508">
    <property type="term" value="P:proteolysis"/>
    <property type="evidence" value="ECO:0007669"/>
    <property type="project" value="UniProtKB-KW"/>
</dbReference>
<evidence type="ECO:0000256" key="3">
    <source>
        <dbReference type="ARBA" id="ARBA00022801"/>
    </source>
</evidence>
<evidence type="ECO:0000256" key="2">
    <source>
        <dbReference type="ARBA" id="ARBA00022670"/>
    </source>
</evidence>
<dbReference type="Proteomes" id="UP000199208">
    <property type="component" value="Unassembled WGS sequence"/>
</dbReference>
<dbReference type="PIRSF" id="PIRSF004919">
    <property type="entry name" value="TldD"/>
    <property type="match status" value="1"/>
</dbReference>
<dbReference type="PANTHER" id="PTHR30624">
    <property type="entry name" value="UNCHARACTERIZED PROTEIN TLDD AND PMBA"/>
    <property type="match status" value="1"/>
</dbReference>
<dbReference type="PANTHER" id="PTHR30624:SF4">
    <property type="entry name" value="METALLOPROTEASE TLDD"/>
    <property type="match status" value="1"/>
</dbReference>
<comment type="similarity">
    <text evidence="1">Belongs to the peptidase U62 family.</text>
</comment>
<dbReference type="GO" id="GO:0005829">
    <property type="term" value="C:cytosol"/>
    <property type="evidence" value="ECO:0007669"/>
    <property type="project" value="TreeGrafter"/>
</dbReference>
<dbReference type="InterPro" id="IPR051463">
    <property type="entry name" value="Peptidase_U62_metallo"/>
</dbReference>
<dbReference type="EMBL" id="FMWL01000001">
    <property type="protein sequence ID" value="SCZ76005.1"/>
    <property type="molecule type" value="Genomic_DNA"/>
</dbReference>
<dbReference type="RefSeq" id="WP_092588856.1">
    <property type="nucleotide sequence ID" value="NZ_FMWL01000001.1"/>
</dbReference>
<dbReference type="InterPro" id="IPR045569">
    <property type="entry name" value="Metalloprtase-TldD/E_C"/>
</dbReference>
<evidence type="ECO:0000313" key="8">
    <source>
        <dbReference type="EMBL" id="SCZ76005.1"/>
    </source>
</evidence>
<keyword evidence="4" id="KW-0482">Metalloprotease</keyword>
<reference evidence="8 9" key="1">
    <citation type="submission" date="2016-10" db="EMBL/GenBank/DDBJ databases">
        <authorList>
            <person name="de Groot N.N."/>
        </authorList>
    </citation>
    <scope>NUCLEOTIDE SEQUENCE [LARGE SCALE GENOMIC DNA]</scope>
    <source>
        <strain evidence="8 9">DSM 2784</strain>
    </source>
</reference>
<dbReference type="OrthoDB" id="9803213at2"/>
<organism evidence="8 9">
    <name type="scientific">Acidaminobacter hydrogenoformans DSM 2784</name>
    <dbReference type="NCBI Taxonomy" id="1120920"/>
    <lineage>
        <taxon>Bacteria</taxon>
        <taxon>Bacillati</taxon>
        <taxon>Bacillota</taxon>
        <taxon>Clostridia</taxon>
        <taxon>Peptostreptococcales</taxon>
        <taxon>Acidaminobacteraceae</taxon>
        <taxon>Acidaminobacter</taxon>
    </lineage>
</organism>
<dbReference type="InterPro" id="IPR036059">
    <property type="entry name" value="TldD/PmbA_sf"/>
</dbReference>
<feature type="domain" description="Metalloprotease TldD/E central" evidence="7">
    <location>
        <begin position="112"/>
        <end position="218"/>
    </location>
</feature>
<dbReference type="STRING" id="1120920.SAMN03080599_00021"/>
<sequence>MLQPLLLERVLEAALSRGGEFAEIFVEDKNRAHFEMIGGRLENALGGREYGLGLRIVKGVNSFYAYTNETEESALIQFAKQLSAMAGSNDHQAAVKLSQRSYQPRHHFKILPETVSANEKTQWIRGLSARAAAYDPMIRQTVVTYMDEDQSVQIANSEGLLTQDRRVRTRTSVNCVAEHNGEMQSGGHNLGGLAGFELYEKVDPDALALKAAKIAVTMAKADHAPSGRLPVIIDNGFGGVIFHEACGHGLEAAFIAKGTSVYTGLLGEKIASDLVTAIDDGTIENGWGSGHVDDEGTPTQRNVLIENGMLKAYLVDRLSGKKLGMPSSGSGRRQSYKFAATSRMSNTFIAPGKSKLEDMISETDYGLYASSMGGGSVNPATGEFNFSVNEAYMIRGGKLAEPVKGATLIGAGSEILKKIDRVGDNLAYGYGMCGAASGSIPAIVGQPAIRVSEITVGGRNGGDAK</sequence>